<dbReference type="PANTHER" id="PTHR33332">
    <property type="entry name" value="REVERSE TRANSCRIPTASE DOMAIN-CONTAINING PROTEIN"/>
    <property type="match status" value="1"/>
</dbReference>
<protein>
    <recommendedName>
        <fullName evidence="3">Reverse transcriptase domain-containing protein</fullName>
    </recommendedName>
</protein>
<sequence>MEIFVERIRSMDWCSIAVGSTVDESYCNFLRLFDRIHDDCFPLSLAKYTSPPTVVRRLSSPEVQASRNGLKLARERILVDPAYKTTYSFKLKVHAKLLETVQYVSNDMRIKTSKNKAKTVWQIIKSSTCRQARHTGIKLNHNGLLIEDQSEVARLFSENKSTSTAIYDLTTFISEAVDAGDVVIGCFVDLAKAFDSASHTVLLSSLESCGVRVPALAWFESYLQMRPWVVSLGMTGSVLSPPRCANQDDSNFLVRGKDYDACVRTVQTKFGQVKDWLIDRKLRLNETKTVCMLFESRKKPGGPAGIQLGSTSVPYSEKTKFLGVVIDRTLSCRYHAQELAGKLASVCFALRKLKAITSKEVLMSAYHGLFVSRATYGILFWATDANLHSVFVAQKRALRIIQRRPAFSSCRFHFTRERLLTIYSLYIVDALAS</sequence>
<dbReference type="AlphaFoldDB" id="A0A8S9YDX2"/>
<evidence type="ECO:0008006" key="3">
    <source>
        <dbReference type="Google" id="ProtNLM"/>
    </source>
</evidence>
<keyword evidence="2" id="KW-1185">Reference proteome</keyword>
<gene>
    <name evidence="1" type="ORF">GE061_001378</name>
</gene>
<reference evidence="1" key="1">
    <citation type="journal article" date="2021" name="Mol. Ecol. Resour.">
        <title>Apolygus lucorum genome provides insights into omnivorousness and mesophyll feeding.</title>
        <authorList>
            <person name="Liu Y."/>
            <person name="Liu H."/>
            <person name="Wang H."/>
            <person name="Huang T."/>
            <person name="Liu B."/>
            <person name="Yang B."/>
            <person name="Yin L."/>
            <person name="Li B."/>
            <person name="Zhang Y."/>
            <person name="Zhang S."/>
            <person name="Jiang F."/>
            <person name="Zhang X."/>
            <person name="Ren Y."/>
            <person name="Wang B."/>
            <person name="Wang S."/>
            <person name="Lu Y."/>
            <person name="Wu K."/>
            <person name="Fan W."/>
            <person name="Wang G."/>
        </authorList>
    </citation>
    <scope>NUCLEOTIDE SEQUENCE</scope>
    <source>
        <strain evidence="1">12Hb</strain>
    </source>
</reference>
<organism evidence="1 2">
    <name type="scientific">Apolygus lucorum</name>
    <name type="common">Small green plant bug</name>
    <name type="synonym">Lygocoris lucorum</name>
    <dbReference type="NCBI Taxonomy" id="248454"/>
    <lineage>
        <taxon>Eukaryota</taxon>
        <taxon>Metazoa</taxon>
        <taxon>Ecdysozoa</taxon>
        <taxon>Arthropoda</taxon>
        <taxon>Hexapoda</taxon>
        <taxon>Insecta</taxon>
        <taxon>Pterygota</taxon>
        <taxon>Neoptera</taxon>
        <taxon>Paraneoptera</taxon>
        <taxon>Hemiptera</taxon>
        <taxon>Heteroptera</taxon>
        <taxon>Panheteroptera</taxon>
        <taxon>Cimicomorpha</taxon>
        <taxon>Miridae</taxon>
        <taxon>Mirini</taxon>
        <taxon>Apolygus</taxon>
    </lineage>
</organism>
<dbReference type="EMBL" id="WIXP02000001">
    <property type="protein sequence ID" value="KAF6217025.1"/>
    <property type="molecule type" value="Genomic_DNA"/>
</dbReference>
<dbReference type="OrthoDB" id="445826at2759"/>
<evidence type="ECO:0000313" key="1">
    <source>
        <dbReference type="EMBL" id="KAF6217025.1"/>
    </source>
</evidence>
<comment type="caution">
    <text evidence="1">The sequence shown here is derived from an EMBL/GenBank/DDBJ whole genome shotgun (WGS) entry which is preliminary data.</text>
</comment>
<accession>A0A8S9YDX2</accession>
<evidence type="ECO:0000313" key="2">
    <source>
        <dbReference type="Proteomes" id="UP000466442"/>
    </source>
</evidence>
<proteinExistence type="predicted"/>
<name>A0A8S9YDX2_APOLU</name>
<dbReference type="Proteomes" id="UP000466442">
    <property type="component" value="Linkage Group LG1"/>
</dbReference>